<keyword evidence="3" id="KW-1185">Reference proteome</keyword>
<dbReference type="PROSITE" id="PS50146">
    <property type="entry name" value="DAGK"/>
    <property type="match status" value="1"/>
</dbReference>
<dbReference type="GO" id="GO:0016301">
    <property type="term" value="F:kinase activity"/>
    <property type="evidence" value="ECO:0007669"/>
    <property type="project" value="UniProtKB-KW"/>
</dbReference>
<dbReference type="PANTHER" id="PTHR12358">
    <property type="entry name" value="SPHINGOSINE KINASE"/>
    <property type="match status" value="1"/>
</dbReference>
<dbReference type="GO" id="GO:0005886">
    <property type="term" value="C:plasma membrane"/>
    <property type="evidence" value="ECO:0007669"/>
    <property type="project" value="TreeGrafter"/>
</dbReference>
<proteinExistence type="predicted"/>
<dbReference type="STRING" id="474950.SAMN05421771_2830"/>
<feature type="domain" description="DAGKc" evidence="1">
    <location>
        <begin position="1"/>
        <end position="129"/>
    </location>
</feature>
<keyword evidence="2" id="KW-0808">Transferase</keyword>
<dbReference type="InterPro" id="IPR001206">
    <property type="entry name" value="Diacylglycerol_kinase_cat_dom"/>
</dbReference>
<sequence length="305" mass="32372">MKAVLIFNPAAGGRAERRELLERVRGALASVGYEGEIVATTGPGSAGAQVAGAVEVGARVVFACGGDGTVHEVMQGMVGTDAALGVIPFGSANALARDLGLPMDPVAAARMQGGFVPRRVPVGRVEIGDAVRYFAVMAGAGPDGALVYKMIAGDKRRLGRFAYYVRAGWMFVRRRFREFDVEIASGGRTETVRAVAAMVVRVADMGGLFRGLGDSVQRSLVGRMEMRVVIVRAPALVSLPLWFCTGWVGMLGWNPLVRVVSVDGFRCVPVGEARLDVQADGEWIGQAPVRVSLVEDGVWLLMPAQ</sequence>
<dbReference type="SUPFAM" id="SSF111331">
    <property type="entry name" value="NAD kinase/diacylglycerol kinase-like"/>
    <property type="match status" value="1"/>
</dbReference>
<name>A0A1I6MK73_9BACT</name>
<evidence type="ECO:0000313" key="2">
    <source>
        <dbReference type="EMBL" id="SFS16028.1"/>
    </source>
</evidence>
<dbReference type="SMART" id="SM00046">
    <property type="entry name" value="DAGKc"/>
    <property type="match status" value="1"/>
</dbReference>
<keyword evidence="2" id="KW-0418">Kinase</keyword>
<protein>
    <submittedName>
        <fullName evidence="2">Diacylglycerol kinase family enzyme</fullName>
    </submittedName>
</protein>
<gene>
    <name evidence="2" type="ORF">SAMN05421771_2830</name>
</gene>
<dbReference type="InterPro" id="IPR016064">
    <property type="entry name" value="NAD/diacylglycerol_kinase_sf"/>
</dbReference>
<dbReference type="EMBL" id="FOZL01000001">
    <property type="protein sequence ID" value="SFS16028.1"/>
    <property type="molecule type" value="Genomic_DNA"/>
</dbReference>
<dbReference type="Gene3D" id="3.40.50.10330">
    <property type="entry name" value="Probable inorganic polyphosphate/atp-NAD kinase, domain 1"/>
    <property type="match status" value="1"/>
</dbReference>
<evidence type="ECO:0000259" key="1">
    <source>
        <dbReference type="PROSITE" id="PS50146"/>
    </source>
</evidence>
<dbReference type="AlphaFoldDB" id="A0A1I6MK73"/>
<accession>A0A1I6MK73</accession>
<reference evidence="2 3" key="1">
    <citation type="submission" date="2016-10" db="EMBL/GenBank/DDBJ databases">
        <authorList>
            <person name="de Groot N.N."/>
        </authorList>
    </citation>
    <scope>NUCLEOTIDE SEQUENCE [LARGE SCALE GENOMIC DNA]</scope>
    <source>
        <strain evidence="2 3">DSM 21001</strain>
    </source>
</reference>
<dbReference type="InterPro" id="IPR050187">
    <property type="entry name" value="Lipid_Phosphate_FormReg"/>
</dbReference>
<dbReference type="Pfam" id="PF00781">
    <property type="entry name" value="DAGK_cat"/>
    <property type="match status" value="1"/>
</dbReference>
<dbReference type="Proteomes" id="UP000199024">
    <property type="component" value="Unassembled WGS sequence"/>
</dbReference>
<dbReference type="InterPro" id="IPR017438">
    <property type="entry name" value="ATP-NAD_kinase_N"/>
</dbReference>
<organism evidence="2 3">
    <name type="scientific">Granulicella pectinivorans</name>
    <dbReference type="NCBI Taxonomy" id="474950"/>
    <lineage>
        <taxon>Bacteria</taxon>
        <taxon>Pseudomonadati</taxon>
        <taxon>Acidobacteriota</taxon>
        <taxon>Terriglobia</taxon>
        <taxon>Terriglobales</taxon>
        <taxon>Acidobacteriaceae</taxon>
        <taxon>Granulicella</taxon>
    </lineage>
</organism>
<dbReference type="PANTHER" id="PTHR12358:SF106">
    <property type="entry name" value="LIPID KINASE YEGS"/>
    <property type="match status" value="1"/>
</dbReference>
<dbReference type="Gene3D" id="2.60.200.40">
    <property type="match status" value="1"/>
</dbReference>
<evidence type="ECO:0000313" key="3">
    <source>
        <dbReference type="Proteomes" id="UP000199024"/>
    </source>
</evidence>